<evidence type="ECO:0000256" key="5">
    <source>
        <dbReference type="ARBA" id="ARBA00008391"/>
    </source>
</evidence>
<evidence type="ECO:0000256" key="11">
    <source>
        <dbReference type="ARBA" id="ARBA00022741"/>
    </source>
</evidence>
<reference evidence="17" key="2">
    <citation type="submission" date="2022-11" db="EMBL/GenBank/DDBJ databases">
        <title>complete genomes of mycoplasma synoviae ZX313 strain and SD2 strain.</title>
        <authorList>
            <person name="Zhong Q."/>
        </authorList>
    </citation>
    <scope>NUCLEOTIDE SEQUENCE</scope>
    <source>
        <strain evidence="17">SD2</strain>
    </source>
</reference>
<evidence type="ECO:0000256" key="13">
    <source>
        <dbReference type="ARBA" id="ARBA00048811"/>
    </source>
</evidence>
<keyword evidence="11 15" id="KW-0547">Nucleotide-binding</keyword>
<name>A0AAX3EZC6_MYCSY</name>
<dbReference type="GO" id="GO:0032264">
    <property type="term" value="P:IMP salvage"/>
    <property type="evidence" value="ECO:0007669"/>
    <property type="project" value="TreeGrafter"/>
</dbReference>
<dbReference type="SUPFAM" id="SSF53271">
    <property type="entry name" value="PRTase-like"/>
    <property type="match status" value="1"/>
</dbReference>
<comment type="catalytic activity">
    <reaction evidence="14">
        <text>IMP + diphosphate = hypoxanthine + 5-phospho-alpha-D-ribose 1-diphosphate</text>
        <dbReference type="Rhea" id="RHEA:17973"/>
        <dbReference type="ChEBI" id="CHEBI:17368"/>
        <dbReference type="ChEBI" id="CHEBI:33019"/>
        <dbReference type="ChEBI" id="CHEBI:58017"/>
        <dbReference type="ChEBI" id="CHEBI:58053"/>
        <dbReference type="EC" id="2.4.2.8"/>
    </reaction>
    <physiologicalReaction direction="right-to-left" evidence="14">
        <dbReference type="Rhea" id="RHEA:17975"/>
    </physiologicalReaction>
</comment>
<comment type="catalytic activity">
    <reaction evidence="13">
        <text>GMP + diphosphate = guanine + 5-phospho-alpha-D-ribose 1-diphosphate</text>
        <dbReference type="Rhea" id="RHEA:25424"/>
        <dbReference type="ChEBI" id="CHEBI:16235"/>
        <dbReference type="ChEBI" id="CHEBI:33019"/>
        <dbReference type="ChEBI" id="CHEBI:58017"/>
        <dbReference type="ChEBI" id="CHEBI:58115"/>
        <dbReference type="EC" id="2.4.2.8"/>
    </reaction>
    <physiologicalReaction direction="right-to-left" evidence="13">
        <dbReference type="Rhea" id="RHEA:25426"/>
    </physiologicalReaction>
</comment>
<evidence type="ECO:0000256" key="15">
    <source>
        <dbReference type="RuleBase" id="RU364099"/>
    </source>
</evidence>
<keyword evidence="6 15" id="KW-0963">Cytoplasm</keyword>
<dbReference type="InterPro" id="IPR005904">
    <property type="entry name" value="Hxn_phspho_trans"/>
</dbReference>
<dbReference type="GO" id="GO:0004422">
    <property type="term" value="F:hypoxanthine phosphoribosyltransferase activity"/>
    <property type="evidence" value="ECO:0007669"/>
    <property type="project" value="InterPro"/>
</dbReference>
<comment type="pathway">
    <text evidence="3 15">Purine metabolism; IMP biosynthesis via salvage pathway; IMP from hypoxanthine: step 1/1.</text>
</comment>
<dbReference type="InterPro" id="IPR029057">
    <property type="entry name" value="PRTase-like"/>
</dbReference>
<evidence type="ECO:0000313" key="17">
    <source>
        <dbReference type="EMBL" id="UZW64153.1"/>
    </source>
</evidence>
<dbReference type="RefSeq" id="WP_154221374.1">
    <property type="nucleotide sequence ID" value="NZ_CP034544.1"/>
</dbReference>
<evidence type="ECO:0000256" key="4">
    <source>
        <dbReference type="ARBA" id="ARBA00004676"/>
    </source>
</evidence>
<dbReference type="CDD" id="cd06223">
    <property type="entry name" value="PRTases_typeI"/>
    <property type="match status" value="1"/>
</dbReference>
<dbReference type="FunFam" id="3.40.50.2020:FF:000006">
    <property type="entry name" value="Hypoxanthine phosphoribosyltransferase"/>
    <property type="match status" value="1"/>
</dbReference>
<dbReference type="PANTHER" id="PTHR43340">
    <property type="entry name" value="HYPOXANTHINE-GUANINE PHOSPHORIBOSYLTRANSFERASE"/>
    <property type="match status" value="1"/>
</dbReference>
<evidence type="ECO:0000256" key="10">
    <source>
        <dbReference type="ARBA" id="ARBA00022726"/>
    </source>
</evidence>
<dbReference type="EMBL" id="CP107525">
    <property type="protein sequence ID" value="UZW64153.1"/>
    <property type="molecule type" value="Genomic_DNA"/>
</dbReference>
<dbReference type="GO" id="GO:0000166">
    <property type="term" value="F:nucleotide binding"/>
    <property type="evidence" value="ECO:0007669"/>
    <property type="project" value="UniProtKB-KW"/>
</dbReference>
<evidence type="ECO:0000256" key="8">
    <source>
        <dbReference type="ARBA" id="ARBA00022679"/>
    </source>
</evidence>
<evidence type="ECO:0000256" key="3">
    <source>
        <dbReference type="ARBA" id="ARBA00004669"/>
    </source>
</evidence>
<keyword evidence="7 15" id="KW-0328">Glycosyltransferase</keyword>
<evidence type="ECO:0000256" key="9">
    <source>
        <dbReference type="ARBA" id="ARBA00022723"/>
    </source>
</evidence>
<keyword evidence="12 15" id="KW-0460">Magnesium</keyword>
<gene>
    <name evidence="17" type="primary">hpt</name>
    <name evidence="17" type="ORF">OIE46_02080</name>
</gene>
<dbReference type="GO" id="GO:0005829">
    <property type="term" value="C:cytosol"/>
    <property type="evidence" value="ECO:0007669"/>
    <property type="project" value="TreeGrafter"/>
</dbReference>
<comment type="pathway">
    <text evidence="4">Purine metabolism; GMP biosynthesis via salvage pathway; GMP from guanine: step 1/1.</text>
</comment>
<dbReference type="InterPro" id="IPR000836">
    <property type="entry name" value="PRTase_dom"/>
</dbReference>
<evidence type="ECO:0000256" key="6">
    <source>
        <dbReference type="ARBA" id="ARBA00022490"/>
    </source>
</evidence>
<evidence type="ECO:0000256" key="14">
    <source>
        <dbReference type="ARBA" id="ARBA00049402"/>
    </source>
</evidence>
<keyword evidence="10 15" id="KW-0660">Purine salvage</keyword>
<dbReference type="GO" id="GO:0032263">
    <property type="term" value="P:GMP salvage"/>
    <property type="evidence" value="ECO:0007669"/>
    <property type="project" value="TreeGrafter"/>
</dbReference>
<dbReference type="AlphaFoldDB" id="A0AAX3EZC6"/>
<protein>
    <recommendedName>
        <fullName evidence="15">Hypoxanthine phosphoribosyltransferase</fullName>
        <ecNumber evidence="15">2.4.2.8</ecNumber>
    </recommendedName>
</protein>
<proteinExistence type="inferred from homology"/>
<dbReference type="NCBIfam" id="TIGR01203">
    <property type="entry name" value="HGPRTase"/>
    <property type="match status" value="1"/>
</dbReference>
<dbReference type="GO" id="GO:0006178">
    <property type="term" value="P:guanine salvage"/>
    <property type="evidence" value="ECO:0007669"/>
    <property type="project" value="TreeGrafter"/>
</dbReference>
<comment type="cofactor">
    <cofactor evidence="1 15">
        <name>Mg(2+)</name>
        <dbReference type="ChEBI" id="CHEBI:18420"/>
    </cofactor>
</comment>
<keyword evidence="8 15" id="KW-0808">Transferase</keyword>
<dbReference type="Proteomes" id="UP001164481">
    <property type="component" value="Chromosome"/>
</dbReference>
<evidence type="ECO:0000256" key="12">
    <source>
        <dbReference type="ARBA" id="ARBA00022842"/>
    </source>
</evidence>
<evidence type="ECO:0000256" key="2">
    <source>
        <dbReference type="ARBA" id="ARBA00004496"/>
    </source>
</evidence>
<dbReference type="InterPro" id="IPR050408">
    <property type="entry name" value="HGPRT"/>
</dbReference>
<dbReference type="PANTHER" id="PTHR43340:SF1">
    <property type="entry name" value="HYPOXANTHINE PHOSPHORIBOSYLTRANSFERASE"/>
    <property type="match status" value="1"/>
</dbReference>
<dbReference type="Pfam" id="PF00156">
    <property type="entry name" value="Pribosyltran"/>
    <property type="match status" value="1"/>
</dbReference>
<dbReference type="EC" id="2.4.2.8" evidence="15"/>
<keyword evidence="9 15" id="KW-0479">Metal-binding</keyword>
<comment type="subcellular location">
    <subcellularLocation>
        <location evidence="2 15">Cytoplasm</location>
    </subcellularLocation>
</comment>
<evidence type="ECO:0000259" key="16">
    <source>
        <dbReference type="Pfam" id="PF00156"/>
    </source>
</evidence>
<evidence type="ECO:0000256" key="1">
    <source>
        <dbReference type="ARBA" id="ARBA00001946"/>
    </source>
</evidence>
<evidence type="ECO:0000313" key="18">
    <source>
        <dbReference type="Proteomes" id="UP001164481"/>
    </source>
</evidence>
<evidence type="ECO:0000256" key="7">
    <source>
        <dbReference type="ARBA" id="ARBA00022676"/>
    </source>
</evidence>
<dbReference type="GO" id="GO:0052657">
    <property type="term" value="F:guanine phosphoribosyltransferase activity"/>
    <property type="evidence" value="ECO:0007669"/>
    <property type="project" value="UniProtKB-ARBA"/>
</dbReference>
<organism evidence="17 18">
    <name type="scientific">Mycoplasmopsis synoviae</name>
    <name type="common">Mycoplasma synoviae</name>
    <dbReference type="NCBI Taxonomy" id="2109"/>
    <lineage>
        <taxon>Bacteria</taxon>
        <taxon>Bacillati</taxon>
        <taxon>Mycoplasmatota</taxon>
        <taxon>Mycoplasmoidales</taxon>
        <taxon>Metamycoplasmataceae</taxon>
        <taxon>Mycoplasmopsis</taxon>
    </lineage>
</organism>
<dbReference type="Gene3D" id="3.40.50.2020">
    <property type="match status" value="1"/>
</dbReference>
<comment type="similarity">
    <text evidence="5 15">Belongs to the purine/pyrimidine phosphoribosyltransferase family.</text>
</comment>
<dbReference type="GO" id="GO:0046100">
    <property type="term" value="P:hypoxanthine metabolic process"/>
    <property type="evidence" value="ECO:0007669"/>
    <property type="project" value="TreeGrafter"/>
</dbReference>
<dbReference type="GO" id="GO:0000287">
    <property type="term" value="F:magnesium ion binding"/>
    <property type="evidence" value="ECO:0007669"/>
    <property type="project" value="TreeGrafter"/>
</dbReference>
<reference evidence="17" key="1">
    <citation type="submission" date="2022-10" db="EMBL/GenBank/DDBJ databases">
        <authorList>
            <person name="Wei X."/>
        </authorList>
    </citation>
    <scope>NUCLEOTIDE SEQUENCE</scope>
    <source>
        <strain evidence="17">SD2</strain>
    </source>
</reference>
<dbReference type="GO" id="GO:0006166">
    <property type="term" value="P:purine ribonucleoside salvage"/>
    <property type="evidence" value="ECO:0007669"/>
    <property type="project" value="UniProtKB-KW"/>
</dbReference>
<sequence length="184" mass="21048">MKTHPWIKKVLYSQEFIQEKIKACADFINQKYKDSKDLLVVGLLKGSVPFLASLIKKLEVDFAIDFMTLSSYAGKSANTGNLKVIMDLDTDIKNRDVLIVEDIIDSGVTLAKVEKMLKERNPKSLSIVTLMDKPHNREVNIKVDYACFLVENYFLVGFGLDYKEKLRNLPYIGIMDEKFIDSNE</sequence>
<feature type="domain" description="Phosphoribosyltransferase" evidence="16">
    <location>
        <begin position="20"/>
        <end position="163"/>
    </location>
</feature>
<accession>A0AAX3EZC6</accession>